<evidence type="ECO:0000313" key="2">
    <source>
        <dbReference type="EMBL" id="OTF75593.1"/>
    </source>
</evidence>
<sequence length="474" mass="56988">MSMRKLIEKFHEHIFPLFYYNHIILKKWPEFFSNEDDYKRQKKFNKHLSRSFYHVILPGLNTTFVALSLFIYINYTDFCRQYSLWLVAEFPPEHGKLYTITVAIIWSILHMFQMFYGIRTNLRDFIFLIILNLNPSAVEHDVDHLNRLILNVEQRKQLKSFEKRIIFGLKLISHLIGVVGYTAMALQIIMGRLWERSMLWLIIWIFIYASWSYYICSALYQFPTILHSIFHYIKLKQNSLQKQMIRLNQLIQCSILIKQQSGYRMTTRFIRLNRMNLQIKKEIVEMNNQTKRITTILLSGFTVLITYLTFLIFFAEMFPIYRLLFIIVYSDIEENTVWFYIVEQHCDHTEYIYYQTNDSDVERIPRSLLHIVMPSISNAVYIFGAISFVIWSEHLEKYSFFSTLPAFLPVNARKYNLIVVTVWAMIVIIQMFYGLSTRINQYRFLDILHIQNNNENGRKLSSEHRLQSFILIRD</sequence>
<proteinExistence type="predicted"/>
<feature type="transmembrane region" description="Helical" evidence="1">
    <location>
        <begin position="198"/>
        <end position="220"/>
    </location>
</feature>
<feature type="transmembrane region" description="Helical" evidence="1">
    <location>
        <begin position="415"/>
        <end position="435"/>
    </location>
</feature>
<dbReference type="EMBL" id="MUJZ01041188">
    <property type="protein sequence ID" value="OTF75593.1"/>
    <property type="molecule type" value="Genomic_DNA"/>
</dbReference>
<dbReference type="OrthoDB" id="10396215at2759"/>
<organism evidence="2 3">
    <name type="scientific">Euroglyphus maynei</name>
    <name type="common">Mayne's house dust mite</name>
    <dbReference type="NCBI Taxonomy" id="6958"/>
    <lineage>
        <taxon>Eukaryota</taxon>
        <taxon>Metazoa</taxon>
        <taxon>Ecdysozoa</taxon>
        <taxon>Arthropoda</taxon>
        <taxon>Chelicerata</taxon>
        <taxon>Arachnida</taxon>
        <taxon>Acari</taxon>
        <taxon>Acariformes</taxon>
        <taxon>Sarcoptiformes</taxon>
        <taxon>Astigmata</taxon>
        <taxon>Psoroptidia</taxon>
        <taxon>Analgoidea</taxon>
        <taxon>Pyroglyphidae</taxon>
        <taxon>Pyroglyphinae</taxon>
        <taxon>Euroglyphus</taxon>
    </lineage>
</organism>
<feature type="transmembrane region" description="Helical" evidence="1">
    <location>
        <begin position="368"/>
        <end position="391"/>
    </location>
</feature>
<name>A0A1Y3B6S1_EURMA</name>
<keyword evidence="1" id="KW-0812">Transmembrane</keyword>
<keyword evidence="1" id="KW-1133">Transmembrane helix</keyword>
<feature type="non-terminal residue" evidence="2">
    <location>
        <position position="474"/>
    </location>
</feature>
<feature type="transmembrane region" description="Helical" evidence="1">
    <location>
        <begin position="165"/>
        <end position="186"/>
    </location>
</feature>
<feature type="transmembrane region" description="Helical" evidence="1">
    <location>
        <begin position="52"/>
        <end position="75"/>
    </location>
</feature>
<feature type="transmembrane region" description="Helical" evidence="1">
    <location>
        <begin position="296"/>
        <end position="314"/>
    </location>
</feature>
<feature type="transmembrane region" description="Helical" evidence="1">
    <location>
        <begin position="320"/>
        <end position="341"/>
    </location>
</feature>
<dbReference type="AlphaFoldDB" id="A0A1Y3B6S1"/>
<evidence type="ECO:0000313" key="3">
    <source>
        <dbReference type="Proteomes" id="UP000194236"/>
    </source>
</evidence>
<keyword evidence="3" id="KW-1185">Reference proteome</keyword>
<protein>
    <submittedName>
        <fullName evidence="2">Uncharacterized protein</fullName>
    </submittedName>
</protein>
<accession>A0A1Y3B6S1</accession>
<evidence type="ECO:0000256" key="1">
    <source>
        <dbReference type="SAM" id="Phobius"/>
    </source>
</evidence>
<gene>
    <name evidence="2" type="ORF">BLA29_002883</name>
</gene>
<reference evidence="2 3" key="1">
    <citation type="submission" date="2017-03" db="EMBL/GenBank/DDBJ databases">
        <title>Genome Survey of Euroglyphus maynei.</title>
        <authorList>
            <person name="Arlian L.G."/>
            <person name="Morgan M.S."/>
            <person name="Rider S.D."/>
        </authorList>
    </citation>
    <scope>NUCLEOTIDE SEQUENCE [LARGE SCALE GENOMIC DNA]</scope>
    <source>
        <strain evidence="2">Arlian Lab</strain>
        <tissue evidence="2">Whole body</tissue>
    </source>
</reference>
<dbReference type="Proteomes" id="UP000194236">
    <property type="component" value="Unassembled WGS sequence"/>
</dbReference>
<keyword evidence="1" id="KW-0472">Membrane</keyword>
<feature type="transmembrane region" description="Helical" evidence="1">
    <location>
        <begin position="95"/>
        <end position="118"/>
    </location>
</feature>
<comment type="caution">
    <text evidence="2">The sequence shown here is derived from an EMBL/GenBank/DDBJ whole genome shotgun (WGS) entry which is preliminary data.</text>
</comment>